<dbReference type="Pfam" id="PF00102">
    <property type="entry name" value="Y_phosphatase"/>
    <property type="match status" value="1"/>
</dbReference>
<dbReference type="PANTHER" id="PTHR19134:SF540">
    <property type="entry name" value="TYROSINE-PROTEIN PHOSPHATASE 99A"/>
    <property type="match status" value="1"/>
</dbReference>
<dbReference type="HOGENOM" id="CLU_2640951_0_0_1"/>
<dbReference type="InterPro" id="IPR029021">
    <property type="entry name" value="Prot-tyrosine_phosphatase-like"/>
</dbReference>
<evidence type="ECO:0000259" key="1">
    <source>
        <dbReference type="PROSITE" id="PS50055"/>
    </source>
</evidence>
<dbReference type="STRING" id="36166.T1GQA0"/>
<dbReference type="AlphaFoldDB" id="T1GQA0"/>
<dbReference type="Gene3D" id="3.90.190.10">
    <property type="entry name" value="Protein tyrosine phosphatase superfamily"/>
    <property type="match status" value="1"/>
</dbReference>
<dbReference type="InterPro" id="IPR050348">
    <property type="entry name" value="Protein-Tyr_Phosphatase"/>
</dbReference>
<dbReference type="GO" id="GO:0004725">
    <property type="term" value="F:protein tyrosine phosphatase activity"/>
    <property type="evidence" value="ECO:0007669"/>
    <property type="project" value="InterPro"/>
</dbReference>
<organism evidence="2 3">
    <name type="scientific">Megaselia scalaris</name>
    <name type="common">Humpbacked fly</name>
    <name type="synonym">Phora scalaris</name>
    <dbReference type="NCBI Taxonomy" id="36166"/>
    <lineage>
        <taxon>Eukaryota</taxon>
        <taxon>Metazoa</taxon>
        <taxon>Ecdysozoa</taxon>
        <taxon>Arthropoda</taxon>
        <taxon>Hexapoda</taxon>
        <taxon>Insecta</taxon>
        <taxon>Pterygota</taxon>
        <taxon>Neoptera</taxon>
        <taxon>Endopterygota</taxon>
        <taxon>Diptera</taxon>
        <taxon>Brachycera</taxon>
        <taxon>Muscomorpha</taxon>
        <taxon>Platypezoidea</taxon>
        <taxon>Phoridae</taxon>
        <taxon>Megaseliini</taxon>
        <taxon>Megaselia</taxon>
    </lineage>
</organism>
<evidence type="ECO:0000313" key="3">
    <source>
        <dbReference type="Proteomes" id="UP000015102"/>
    </source>
</evidence>
<protein>
    <recommendedName>
        <fullName evidence="1">Tyrosine-protein phosphatase domain-containing protein</fullName>
    </recommendedName>
</protein>
<dbReference type="EnsemblMetazoa" id="MESCA005804-RA">
    <property type="protein sequence ID" value="MESCA005804-PA"/>
    <property type="gene ID" value="MESCA005804"/>
</dbReference>
<dbReference type="PANTHER" id="PTHR19134">
    <property type="entry name" value="RECEPTOR-TYPE TYROSINE-PROTEIN PHOSPHATASE"/>
    <property type="match status" value="1"/>
</dbReference>
<sequence>MITNLVERGRRKCDMYWPKEGTEVYGVIQVKLISEEVMATYTVRTFHIKHLKVEIRCICLVAKGAMENVGFAKNKTL</sequence>
<proteinExistence type="predicted"/>
<dbReference type="PROSITE" id="PS50055">
    <property type="entry name" value="TYR_PHOSPHATASE_PTP"/>
    <property type="match status" value="1"/>
</dbReference>
<dbReference type="EMBL" id="CAQQ02081114">
    <property type="status" value="NOT_ANNOTATED_CDS"/>
    <property type="molecule type" value="Genomic_DNA"/>
</dbReference>
<dbReference type="SUPFAM" id="SSF52799">
    <property type="entry name" value="(Phosphotyrosine protein) phosphatases II"/>
    <property type="match status" value="1"/>
</dbReference>
<dbReference type="EMBL" id="CAQQ02081113">
    <property type="status" value="NOT_ANNOTATED_CDS"/>
    <property type="molecule type" value="Genomic_DNA"/>
</dbReference>
<dbReference type="Proteomes" id="UP000015102">
    <property type="component" value="Unassembled WGS sequence"/>
</dbReference>
<accession>T1GQA0</accession>
<keyword evidence="3" id="KW-1185">Reference proteome</keyword>
<reference evidence="2" key="2">
    <citation type="submission" date="2015-06" db="UniProtKB">
        <authorList>
            <consortium name="EnsemblMetazoa"/>
        </authorList>
    </citation>
    <scope>IDENTIFICATION</scope>
</reference>
<dbReference type="InterPro" id="IPR000242">
    <property type="entry name" value="PTP_cat"/>
</dbReference>
<evidence type="ECO:0000313" key="2">
    <source>
        <dbReference type="EnsemblMetazoa" id="MESCA005804-PA"/>
    </source>
</evidence>
<feature type="domain" description="Tyrosine-protein phosphatase" evidence="1">
    <location>
        <begin position="1"/>
        <end position="50"/>
    </location>
</feature>
<name>T1GQA0_MEGSC</name>
<reference evidence="3" key="1">
    <citation type="submission" date="2013-02" db="EMBL/GenBank/DDBJ databases">
        <authorList>
            <person name="Hughes D."/>
        </authorList>
    </citation>
    <scope>NUCLEOTIDE SEQUENCE</scope>
    <source>
        <strain>Durham</strain>
        <strain evidence="3">NC isolate 2 -- Noor lab</strain>
    </source>
</reference>